<dbReference type="InterPro" id="IPR052433">
    <property type="entry name" value="X-Pro_dipept-like"/>
</dbReference>
<evidence type="ECO:0000256" key="4">
    <source>
        <dbReference type="ARBA" id="ARBA00022801"/>
    </source>
</evidence>
<feature type="region of interest" description="Disordered" evidence="7">
    <location>
        <begin position="1"/>
        <end position="53"/>
    </location>
</feature>
<keyword evidence="10" id="KW-1185">Reference proteome</keyword>
<dbReference type="SMART" id="SM01011">
    <property type="entry name" value="AMP_N"/>
    <property type="match status" value="1"/>
</dbReference>
<dbReference type="Gene3D" id="3.40.350.10">
    <property type="entry name" value="Creatinase/prolidase N-terminal domain"/>
    <property type="match status" value="1"/>
</dbReference>
<comment type="similarity">
    <text evidence="2 6">Belongs to the peptidase M24B family.</text>
</comment>
<proteinExistence type="inferred from homology"/>
<keyword evidence="4" id="KW-0378">Hydrolase</keyword>
<dbReference type="GO" id="GO:0070006">
    <property type="term" value="F:metalloaminopeptidase activity"/>
    <property type="evidence" value="ECO:0007669"/>
    <property type="project" value="InterPro"/>
</dbReference>
<dbReference type="Proteomes" id="UP000812966">
    <property type="component" value="Unassembled WGS sequence"/>
</dbReference>
<evidence type="ECO:0000256" key="1">
    <source>
        <dbReference type="ARBA" id="ARBA00001936"/>
    </source>
</evidence>
<reference evidence="9" key="1">
    <citation type="submission" date="2020-04" db="EMBL/GenBank/DDBJ databases">
        <title>Analysis of mating type loci in Filobasidium floriforme.</title>
        <authorList>
            <person name="Nowrousian M."/>
        </authorList>
    </citation>
    <scope>NUCLEOTIDE SEQUENCE</scope>
    <source>
        <strain evidence="9">CBS 6242</strain>
    </source>
</reference>
<evidence type="ECO:0000313" key="9">
    <source>
        <dbReference type="EMBL" id="KAG7532051.1"/>
    </source>
</evidence>
<evidence type="ECO:0000256" key="7">
    <source>
        <dbReference type="SAM" id="MobiDB-lite"/>
    </source>
</evidence>
<evidence type="ECO:0000256" key="6">
    <source>
        <dbReference type="RuleBase" id="RU000590"/>
    </source>
</evidence>
<dbReference type="InterPro" id="IPR000994">
    <property type="entry name" value="Pept_M24"/>
</dbReference>
<dbReference type="GO" id="GO:0030145">
    <property type="term" value="F:manganese ion binding"/>
    <property type="evidence" value="ECO:0007669"/>
    <property type="project" value="InterPro"/>
</dbReference>
<feature type="domain" description="Aminopeptidase P N-terminal" evidence="8">
    <location>
        <begin position="55"/>
        <end position="191"/>
    </location>
</feature>
<organism evidence="9 10">
    <name type="scientific">Filobasidium floriforme</name>
    <dbReference type="NCBI Taxonomy" id="5210"/>
    <lineage>
        <taxon>Eukaryota</taxon>
        <taxon>Fungi</taxon>
        <taxon>Dikarya</taxon>
        <taxon>Basidiomycota</taxon>
        <taxon>Agaricomycotina</taxon>
        <taxon>Tremellomycetes</taxon>
        <taxon>Filobasidiales</taxon>
        <taxon>Filobasidiaceae</taxon>
        <taxon>Filobasidium</taxon>
    </lineage>
</organism>
<dbReference type="GO" id="GO:0005739">
    <property type="term" value="C:mitochondrion"/>
    <property type="evidence" value="ECO:0007669"/>
    <property type="project" value="TreeGrafter"/>
</dbReference>
<dbReference type="InterPro" id="IPR029149">
    <property type="entry name" value="Creatin/AminoP/Spt16_N"/>
</dbReference>
<dbReference type="InterPro" id="IPR001131">
    <property type="entry name" value="Peptidase_M24B_aminopep-P_CS"/>
</dbReference>
<evidence type="ECO:0000256" key="3">
    <source>
        <dbReference type="ARBA" id="ARBA00022723"/>
    </source>
</evidence>
<name>A0A8K0JJW3_9TREE</name>
<comment type="caution">
    <text evidence="9">The sequence shown here is derived from an EMBL/GenBank/DDBJ whole genome shotgun (WGS) entry which is preliminary data.</text>
</comment>
<dbReference type="SUPFAM" id="SSF53092">
    <property type="entry name" value="Creatinase/prolidase N-terminal domain"/>
    <property type="match status" value="1"/>
</dbReference>
<dbReference type="PROSITE" id="PS00491">
    <property type="entry name" value="PROLINE_PEPTIDASE"/>
    <property type="match status" value="1"/>
</dbReference>
<evidence type="ECO:0000256" key="5">
    <source>
        <dbReference type="ARBA" id="ARBA00023211"/>
    </source>
</evidence>
<dbReference type="Pfam" id="PF00557">
    <property type="entry name" value="Peptidase_M24"/>
    <property type="match status" value="1"/>
</dbReference>
<dbReference type="CDD" id="cd01087">
    <property type="entry name" value="Prolidase"/>
    <property type="match status" value="1"/>
</dbReference>
<gene>
    <name evidence="9" type="ORF">FFLO_03859</name>
</gene>
<dbReference type="EMBL" id="JABELV010000075">
    <property type="protein sequence ID" value="KAG7532051.1"/>
    <property type="molecule type" value="Genomic_DNA"/>
</dbReference>
<dbReference type="GO" id="GO:0006508">
    <property type="term" value="P:proteolysis"/>
    <property type="evidence" value="ECO:0007669"/>
    <property type="project" value="TreeGrafter"/>
</dbReference>
<evidence type="ECO:0000313" key="10">
    <source>
        <dbReference type="Proteomes" id="UP000812966"/>
    </source>
</evidence>
<sequence length="534" mass="59073">MSISVPQRSRTQSTRSYSTPNQTHYAKPPLYGQPLSQTHPHLVRSENPGHLTRGITAAEYEQRRRKLMQGLPEGSRVVCMGAGVRLVTQRESLCRGATDFFYLTGFHEPDAVLVLESKPSSSRGYTYTLYVPSKDAHEEKWEGARTGPEGAVKVFGADEAFPNTLLQEHLERIVDIKGEGKLFVELPPKASESEWSEPYPPASLSSTAFNELGMTKRGKVSSTLGKFLSGSSSSTNQKVPPHLVLHQLLASNPKCKPLAPEVEKLRMIKSPAELALMKRAGDISSEAHTRVMRSTARGMTEERKEVTEYMVQAEFEYHCAMRGSERPAYVPVVASGANACVIHYTQNDQLLQPGELLLLDAGCEYSHYASDITRTFPVSGKFSEPQKDLYQAVLNVQKKCVEKCRVEDEVGMGEIHRLSCSLLTEELRQIGFKLYTGDVERSLYPHYISHHLGSDLHDCASNNRNGHLVEGNVITIEPGCYVPANDAFPKAFHGMGIRIEDAVAFTKDGPLNLSANAPKEIADIEGVCQGLLER</sequence>
<dbReference type="Pfam" id="PF05195">
    <property type="entry name" value="AMP_N"/>
    <property type="match status" value="1"/>
</dbReference>
<dbReference type="AlphaFoldDB" id="A0A8K0JJW3"/>
<keyword evidence="3 6" id="KW-0479">Metal-binding</keyword>
<accession>A0A8K0JJW3</accession>
<dbReference type="Gene3D" id="3.90.230.10">
    <property type="entry name" value="Creatinase/methionine aminopeptidase superfamily"/>
    <property type="match status" value="1"/>
</dbReference>
<dbReference type="SUPFAM" id="SSF55920">
    <property type="entry name" value="Creatinase/aminopeptidase"/>
    <property type="match status" value="1"/>
</dbReference>
<dbReference type="InterPro" id="IPR036005">
    <property type="entry name" value="Creatinase/aminopeptidase-like"/>
</dbReference>
<evidence type="ECO:0000256" key="2">
    <source>
        <dbReference type="ARBA" id="ARBA00008766"/>
    </source>
</evidence>
<feature type="compositionally biased region" description="Low complexity" evidence="7">
    <location>
        <begin position="7"/>
        <end position="19"/>
    </location>
</feature>
<keyword evidence="5" id="KW-0464">Manganese</keyword>
<dbReference type="PANTHER" id="PTHR43226:SF4">
    <property type="entry name" value="XAA-PRO AMINOPEPTIDASE 3"/>
    <property type="match status" value="1"/>
</dbReference>
<evidence type="ECO:0000259" key="8">
    <source>
        <dbReference type="SMART" id="SM01011"/>
    </source>
</evidence>
<dbReference type="InterPro" id="IPR007865">
    <property type="entry name" value="Aminopep_P_N"/>
</dbReference>
<dbReference type="PANTHER" id="PTHR43226">
    <property type="entry name" value="XAA-PRO AMINOPEPTIDASE 3"/>
    <property type="match status" value="1"/>
</dbReference>
<protein>
    <recommendedName>
        <fullName evidence="8">Aminopeptidase P N-terminal domain-containing protein</fullName>
    </recommendedName>
</protein>
<comment type="cofactor">
    <cofactor evidence="1">
        <name>Mn(2+)</name>
        <dbReference type="ChEBI" id="CHEBI:29035"/>
    </cofactor>
</comment>